<evidence type="ECO:0000313" key="1">
    <source>
        <dbReference type="EMBL" id="KAJ0179271.1"/>
    </source>
</evidence>
<accession>A0ACC1D629</accession>
<dbReference type="EMBL" id="CM034394">
    <property type="protein sequence ID" value="KAJ0179271.1"/>
    <property type="molecule type" value="Genomic_DNA"/>
</dbReference>
<name>A0ACC1D629_9NEOP</name>
<protein>
    <submittedName>
        <fullName evidence="1">Uncharacterized protein</fullName>
    </submittedName>
</protein>
<gene>
    <name evidence="1" type="ORF">K1T71_004983</name>
</gene>
<keyword evidence="2" id="KW-1185">Reference proteome</keyword>
<evidence type="ECO:0000313" key="2">
    <source>
        <dbReference type="Proteomes" id="UP000824533"/>
    </source>
</evidence>
<dbReference type="Proteomes" id="UP000824533">
    <property type="component" value="Linkage Group LG08"/>
</dbReference>
<comment type="caution">
    <text evidence="1">The sequence shown here is derived from an EMBL/GenBank/DDBJ whole genome shotgun (WGS) entry which is preliminary data.</text>
</comment>
<proteinExistence type="predicted"/>
<sequence length="2209" mass="245378">MATNNIKSALGAAVQYLKLIPNEIQTQKCVELYEQLQQRMGVVIVGPPGSGKTTIRRLLRSALVHQGKNIVEYVICPKAMCRDWLLGNIDHDTRQWTDGVISATALEISNQPSDITSWVVCDGDIDPEWIEALNSVLDENRLLTLPSGWRIQFGSNVNFIFETHSLEHASPATVSRMGIILMGDDVDCDAVVLENWTQKADSENDSLKPVLPILQQVIKKSIQWINTHKSDVILKLHNITMVQQILIQFEYIMQNISFASTDTTPEDIVYLAVERSLFGILKENSIGTFQEELSNLLGPCPPSPLSQFEWVSDALLMSPRLSKTEPMLRACFASDRSHLLVIGPEGCAKNILTEYILKESNSNVITIVCTPLLEPCAIIAELKRNNLIRSGGAGGARVTLLVRALHRARVDSWGSSPVHSFLLQLIQHGGFWNRDSDEENSGTQWCYVSRVRVVAVASSVTTLSPRLSAAFAQCTIPEPEDDEILELIINYLRSSVENKFKQNEISSLAEKILSFFKEATQKFYTRSHYKWNASHLKKWCENVKWRSPSNAEELLMAIVGEANFIFNDRLVLDDEKSEYIALINKHFKINTVVNYYAFKLHTDGVYMEYVDYNFWYQTMEKLINQCLSEHEYNVFGDNGVEVCSELAIMCPAVARTANGGLLVCVGSAGCGRRACAVIGAASLPATLFFVNHTSQFNAQFKNALSSSGEGTRTIAVICEAAVNAETLARVEMLRRAHSIHTLPASLVPNLNTPHLLQNIKQNLGIMICLDEDQDDLAEFIEKHPMIYNDGHLIWLDRISDASLRGLPQLIIQRLMKENAVDVSKEELSNIPIDGFVSIYNSLDVDQMRAPCRYFNFIRTYYNIISSKRSSLLQRQSTLSAGVEALRKARNEVKTLQEDAAEQSAALADKRARANQALDQISATVRATTDKKEEMHELKKNIEIENEKLQLQKKEIEAELASVEPVIAAARAAVGDIRPESLSEVRSLRAPPDVVRDVLEGVLRLMGIADTSWHSMKNFLSKRGVKEDIRCMDASQISPSALDGVRRLLERRGASFDPNTAKRASAACAPLASWVIANLHHADALVRVKPLQAQQAELHRSLKEAENQLDALSSGLATVDERVAALKEQLGQHTHDAAAIELRLSNATNTIQAAKQLLDQLAHEYAAWEADLEYISKEINELSARSLLAAAYIIYLPEVTEPQARESLKNWSSIIEYEDTTFSVINFLSSTEKQLKWDADGLPSDQSAVKNAVLVDQVLGSIKCGFTPLIVDPDGDGINWLKNTLANTQCDFISQQNEKLQTAVQYAVRLGRVLVITDVDNIHECWSSLLYGLPINTNTGSAPITVRLILHCRDETLPSRLPPYYTARLSVLHFTARLDGLTDQLVYFALQQQNPEMTQKTKDIKLKKATLQKQQQELQESLLKGLSSNSDILHDTNLIASLNNTRITNATIVEALEAASSIEESSRTACELYTPMRRLAAKWPLIALPVDVILDIYVDAIRRMGDQSKINNEETVRYITRRIIERVLLGLHKKDKYMVVLYLLKEVYEDIFSDEVISHLHCGCSTDLYIKAVNENLFNRLNLDNADLWKEYLKSGDTNLISRLKLTPFEAVVSVSILRSDSLYRAIVALVDQVLGAGAVSGGEAIWRAARCGRARRLRPLLVLGSHATDVLAAHAHANNHAFTQIDIDESGTVWDLAVEKARSGGWVALVVGASPFTPQLQAFITSFSDLPVDDFDEEFRLWIVSEDREIPPLVSNACINVILESPEGVKNNVMGTLSAWGNFEADPRTVRLHACLALFHALVQERRAYIPQGWSRWYAWEWGEVQACAGALRTKGAATPICLTLYTSRVSVDADKALLSALHRTYLGDAATSQQWRPKDTRIRLPYGNRLQIYTSAFDGLPDIDSPQLLGLPANCRVGWEKTSANNIVAGLKELNSSANGAQKNSSSAAMKALLGLWKKLMSGSPLIKTDHHFEISARGWWGCVCGGEAQAAARAAAAVHAALALRARNLHAHHSLLNKVPDEWQLLWAGPDSPDAYIKEFCFRAKAALSRLNETDINPDYMPSEIDLRSLLQPARVVWALRVRTALRASCPVDALSLTVKWDCKGIQSGDGLVVRGLRLCGAEWGAGGLRAADRTAPPHVPAPPLLLKFLPQRAGAPLIPEGTIEVPVYTNEIREEMVFSARAPLARDYDRDTALLNAIALFIAPVD</sequence>
<organism evidence="1 2">
    <name type="scientific">Dendrolimus kikuchii</name>
    <dbReference type="NCBI Taxonomy" id="765133"/>
    <lineage>
        <taxon>Eukaryota</taxon>
        <taxon>Metazoa</taxon>
        <taxon>Ecdysozoa</taxon>
        <taxon>Arthropoda</taxon>
        <taxon>Hexapoda</taxon>
        <taxon>Insecta</taxon>
        <taxon>Pterygota</taxon>
        <taxon>Neoptera</taxon>
        <taxon>Endopterygota</taxon>
        <taxon>Lepidoptera</taxon>
        <taxon>Glossata</taxon>
        <taxon>Ditrysia</taxon>
        <taxon>Bombycoidea</taxon>
        <taxon>Lasiocampidae</taxon>
        <taxon>Dendrolimus</taxon>
    </lineage>
</organism>
<reference evidence="1 2" key="1">
    <citation type="journal article" date="2021" name="Front. Genet.">
        <title>Chromosome-Level Genome Assembly Reveals Significant Gene Expansion in the Toll and IMD Signaling Pathways of Dendrolimus kikuchii.</title>
        <authorList>
            <person name="Zhou J."/>
            <person name="Wu P."/>
            <person name="Xiong Z."/>
            <person name="Liu N."/>
            <person name="Zhao N."/>
            <person name="Ji M."/>
            <person name="Qiu Y."/>
            <person name="Yang B."/>
        </authorList>
    </citation>
    <scope>NUCLEOTIDE SEQUENCE [LARGE SCALE GENOMIC DNA]</scope>
    <source>
        <strain evidence="1">Ann1</strain>
    </source>
</reference>